<keyword evidence="5" id="KW-0997">Cell inner membrane</keyword>
<gene>
    <name evidence="12" type="primary">epsL</name>
    <name evidence="12" type="ORF">AUP74_02491</name>
</gene>
<keyword evidence="3" id="KW-0813">Transport</keyword>
<proteinExistence type="inferred from homology"/>
<evidence type="ECO:0000256" key="5">
    <source>
        <dbReference type="ARBA" id="ARBA00022519"/>
    </source>
</evidence>
<dbReference type="InterPro" id="IPR025691">
    <property type="entry name" value="GspL_pp_dom"/>
</dbReference>
<dbReference type="Pfam" id="PF12693">
    <property type="entry name" value="GspL_C"/>
    <property type="match status" value="1"/>
</dbReference>
<dbReference type="PATRIC" id="fig|1769779.3.peg.2481"/>
<dbReference type="EMBL" id="CP014143">
    <property type="protein sequence ID" value="AOS97888.1"/>
    <property type="molecule type" value="Genomic_DNA"/>
</dbReference>
<dbReference type="GO" id="GO:0015628">
    <property type="term" value="P:protein secretion by the type II secretion system"/>
    <property type="evidence" value="ECO:0007669"/>
    <property type="project" value="InterPro"/>
</dbReference>
<evidence type="ECO:0000256" key="4">
    <source>
        <dbReference type="ARBA" id="ARBA00022475"/>
    </source>
</evidence>
<dbReference type="AlphaFoldDB" id="A0A1C9W9Q1"/>
<dbReference type="Gene3D" id="3.30.420.380">
    <property type="match status" value="1"/>
</dbReference>
<dbReference type="Pfam" id="PF05134">
    <property type="entry name" value="T2SSL"/>
    <property type="match status" value="1"/>
</dbReference>
<evidence type="ECO:0000256" key="8">
    <source>
        <dbReference type="ARBA" id="ARBA00022989"/>
    </source>
</evidence>
<evidence type="ECO:0000256" key="2">
    <source>
        <dbReference type="ARBA" id="ARBA00005318"/>
    </source>
</evidence>
<dbReference type="RefSeq" id="WP_158514570.1">
    <property type="nucleotide sequence ID" value="NZ_CP014143.1"/>
</dbReference>
<evidence type="ECO:0000313" key="12">
    <source>
        <dbReference type="EMBL" id="AOS97888.1"/>
    </source>
</evidence>
<evidence type="ECO:0000256" key="9">
    <source>
        <dbReference type="ARBA" id="ARBA00023136"/>
    </source>
</evidence>
<evidence type="ECO:0000256" key="1">
    <source>
        <dbReference type="ARBA" id="ARBA00004377"/>
    </source>
</evidence>
<comment type="similarity">
    <text evidence="2">Belongs to the GSP L family.</text>
</comment>
<dbReference type="NCBIfam" id="TIGR01709">
    <property type="entry name" value="typeII_sec_gspL"/>
    <property type="match status" value="1"/>
</dbReference>
<dbReference type="STRING" id="1769779.AUP74_02491"/>
<dbReference type="GO" id="GO:0005886">
    <property type="term" value="C:plasma membrane"/>
    <property type="evidence" value="ECO:0007669"/>
    <property type="project" value="UniProtKB-SubCell"/>
</dbReference>
<protein>
    <submittedName>
        <fullName evidence="12">Type II secretion system protein L</fullName>
    </submittedName>
</protein>
<dbReference type="InterPro" id="IPR043129">
    <property type="entry name" value="ATPase_NBD"/>
</dbReference>
<evidence type="ECO:0000256" key="6">
    <source>
        <dbReference type="ARBA" id="ARBA00022692"/>
    </source>
</evidence>
<dbReference type="Gene3D" id="3.30.1360.100">
    <property type="entry name" value="General secretion pathway protein M, EpsM"/>
    <property type="match status" value="1"/>
</dbReference>
<evidence type="ECO:0000256" key="7">
    <source>
        <dbReference type="ARBA" id="ARBA00022927"/>
    </source>
</evidence>
<accession>A0A1C9W9Q1</accession>
<evidence type="ECO:0000259" key="10">
    <source>
        <dbReference type="Pfam" id="PF05134"/>
    </source>
</evidence>
<dbReference type="KEGG" id="micc:AUP74_02491"/>
<feature type="domain" description="GspL cytoplasmic actin-ATPase-like" evidence="10">
    <location>
        <begin position="74"/>
        <end position="278"/>
    </location>
</feature>
<comment type="subcellular location">
    <subcellularLocation>
        <location evidence="1">Cell inner membrane</location>
        <topology evidence="1">Single-pass membrane protein</topology>
    </subcellularLocation>
</comment>
<reference evidence="13" key="1">
    <citation type="submission" date="2016-01" db="EMBL/GenBank/DDBJ databases">
        <title>Complete genome sequence of Microbulbifer sp. CCB-MM1, a halophile isolated from Matang Mangrove Forest, Perak.</title>
        <authorList>
            <person name="Moh T.H."/>
            <person name="Dinesh B."/>
            <person name="Lau N.-S."/>
            <person name="Go F."/>
            <person name="Alexander Chong S.-C."/>
        </authorList>
    </citation>
    <scope>NUCLEOTIDE SEQUENCE [LARGE SCALE GENOMIC DNA]</scope>
    <source>
        <strain evidence="13">CCB-MM1</strain>
    </source>
</reference>
<keyword evidence="13" id="KW-1185">Reference proteome</keyword>
<keyword evidence="8" id="KW-1133">Transmembrane helix</keyword>
<dbReference type="CDD" id="cd24017">
    <property type="entry name" value="ASKHA_T2SSL_N"/>
    <property type="match status" value="1"/>
</dbReference>
<keyword evidence="6" id="KW-0812">Transmembrane</keyword>
<evidence type="ECO:0000259" key="11">
    <source>
        <dbReference type="Pfam" id="PF12693"/>
    </source>
</evidence>
<dbReference type="InterPro" id="IPR024230">
    <property type="entry name" value="GspL_cyto_dom"/>
</dbReference>
<keyword evidence="4" id="KW-1003">Cell membrane</keyword>
<keyword evidence="7" id="KW-0653">Protein transport</keyword>
<dbReference type="SUPFAM" id="SSF53067">
    <property type="entry name" value="Actin-like ATPase domain"/>
    <property type="match status" value="1"/>
</dbReference>
<dbReference type="GO" id="GO:0015627">
    <property type="term" value="C:type II protein secretion system complex"/>
    <property type="evidence" value="ECO:0007669"/>
    <property type="project" value="InterPro"/>
</dbReference>
<keyword evidence="9" id="KW-0472">Membrane</keyword>
<dbReference type="OrthoDB" id="7011844at2"/>
<feature type="domain" description="GspL periplasmic" evidence="11">
    <location>
        <begin position="288"/>
        <end position="437"/>
    </location>
</feature>
<dbReference type="GO" id="GO:0009276">
    <property type="term" value="C:Gram-negative-bacterium-type cell wall"/>
    <property type="evidence" value="ECO:0007669"/>
    <property type="project" value="InterPro"/>
</dbReference>
<dbReference type="InterPro" id="IPR007812">
    <property type="entry name" value="T2SS_protein-GspL"/>
</dbReference>
<name>A0A1C9W9Q1_9GAMM</name>
<evidence type="ECO:0000313" key="13">
    <source>
        <dbReference type="Proteomes" id="UP000095672"/>
    </source>
</evidence>
<dbReference type="Proteomes" id="UP000095672">
    <property type="component" value="Chromosome"/>
</dbReference>
<organism evidence="12 13">
    <name type="scientific">Microbulbifer aggregans</name>
    <dbReference type="NCBI Taxonomy" id="1769779"/>
    <lineage>
        <taxon>Bacteria</taxon>
        <taxon>Pseudomonadati</taxon>
        <taxon>Pseudomonadota</taxon>
        <taxon>Gammaproteobacteria</taxon>
        <taxon>Cellvibrionales</taxon>
        <taxon>Microbulbiferaceae</taxon>
        <taxon>Microbulbifer</taxon>
    </lineage>
</organism>
<sequence>MTKTSSPAKGRSNTAGETRLLRLAEMPGESSVGLSQWSDGSWRQCALPESLRTAFHLPETGAQNDELLPPSIAEGDKVLLLLPGHWVWSGTEQIPKAARRQPQAVGYMVEERLAGDVEDLHFLCQPRSGELCTVYAVDRERMAAVSAALSGLGWSVLAVIPEYQLLDSGEEGDILWLDGEHAHLWQGQGHGISLRRQYLKPVLESLALSSNDGSSEPDGGVVSPTLKVLGKVDELFEAELRILFGDRLEFHREQPEAQLVAAAKAAQLANLLCGEFKPAEPTSERHWWALPAKVAAACFVLQLLLFVGAGTYSNWRAAAIEKEAQALFSELFPNDTPRADIRRQVEGYLRQSSAGGGTFANMLQHLSQVWAQSRSQGLRLQSLRFDGTRGDMVLQLQAKNLSDLDTVVGQLSAGPVRAELLAANELEDGVSGRIRLR</sequence>
<evidence type="ECO:0000256" key="3">
    <source>
        <dbReference type="ARBA" id="ARBA00022448"/>
    </source>
</evidence>